<dbReference type="RefSeq" id="WP_216686941.1">
    <property type="nucleotide sequence ID" value="NZ_CAUPKR010000004.1"/>
</dbReference>
<reference evidence="1 2" key="1">
    <citation type="journal article" date="2011" name="Int. J. Syst. Evol. Microbiol.">
        <title>Allobacillus halotolerans gen. nov., sp. nov. isolated from shrimp paste.</title>
        <authorList>
            <person name="Sheu S.Y."/>
            <person name="Arun A.B."/>
            <person name="Jiang S.R."/>
            <person name="Young C.C."/>
            <person name="Chen W.M."/>
        </authorList>
    </citation>
    <scope>NUCLEOTIDE SEQUENCE [LARGE SCALE GENOMIC DNA]</scope>
    <source>
        <strain evidence="1 2">LMG 24826</strain>
    </source>
</reference>
<organism evidence="1 2">
    <name type="scientific">Allobacillus halotolerans</name>
    <dbReference type="NCBI Taxonomy" id="570278"/>
    <lineage>
        <taxon>Bacteria</taxon>
        <taxon>Bacillati</taxon>
        <taxon>Bacillota</taxon>
        <taxon>Bacilli</taxon>
        <taxon>Bacillales</taxon>
        <taxon>Bacillaceae</taxon>
        <taxon>Allobacillus</taxon>
    </lineage>
</organism>
<dbReference type="Proteomes" id="UP000812672">
    <property type="component" value="Unassembled WGS sequence"/>
</dbReference>
<protein>
    <submittedName>
        <fullName evidence="1">Uncharacterized protein</fullName>
    </submittedName>
</protein>
<dbReference type="EMBL" id="JAHLZF010000005">
    <property type="protein sequence ID" value="MBU6080341.1"/>
    <property type="molecule type" value="Genomic_DNA"/>
</dbReference>
<keyword evidence="2" id="KW-1185">Reference proteome</keyword>
<evidence type="ECO:0000313" key="2">
    <source>
        <dbReference type="Proteomes" id="UP000812672"/>
    </source>
</evidence>
<evidence type="ECO:0000313" key="1">
    <source>
        <dbReference type="EMBL" id="MBU6080341.1"/>
    </source>
</evidence>
<gene>
    <name evidence="1" type="ORF">KQ486_04875</name>
</gene>
<accession>A0ABS6GMJ0</accession>
<comment type="caution">
    <text evidence="1">The sequence shown here is derived from an EMBL/GenBank/DDBJ whole genome shotgun (WGS) entry which is preliminary data.</text>
</comment>
<proteinExistence type="predicted"/>
<name>A0ABS6GMJ0_9BACI</name>
<sequence>MEIQLLVDGYKKFDNIYEDFIDGTLIHKDIYFSDETVYIEHAPNFPIYMAKGDEEQKKRDFLEAFNAISASYLNVDREILLDERFWHSILLTQKRSYLLNMYPEIKEDKSNFNKIVLKKFDWENYIYKTILGAQYVTDNFSDPVKQKKYFELIIENLDLYNYIIKYEIFRNDVFLINILAIIDELDLSKVMKAKIKGRDDLGDDERYGRRVIFEFNKSYPIVMSPMLKKDDLKKIFIEYLSYYYDTSDIVSTHGLEGSRPQKELITSNRSNHSNYVKSENSTVMAGIQEASRNTSNIVSKETDEISKDDLTSYLDRFNLEYIDHRKDGGSIWVIGDRSIKEYLRPLESNGVYFQFKPIGSKVTNNKSAWFWYET</sequence>